<protein>
    <submittedName>
        <fullName evidence="1 2">Uncharacterized protein</fullName>
    </submittedName>
</protein>
<dbReference type="AlphaFoldDB" id="R7UGT5"/>
<sequence length="134" mass="15351">MKIYSTTTIAPERVTYMEGCRVCNKCYRLGGFPEEIAKCFKHYVNDYKVLLLESYCLQQVIILAVWSVFLISTEVNAKSTIAPERVTYMEGCRVCNKCYRLGGFPEEIAKCFKHCEHGDEEEAYDQCAAETSLD</sequence>
<keyword evidence="3" id="KW-1185">Reference proteome</keyword>
<dbReference type="EMBL" id="AMQN01007846">
    <property type="status" value="NOT_ANNOTATED_CDS"/>
    <property type="molecule type" value="Genomic_DNA"/>
</dbReference>
<organism evidence="1">
    <name type="scientific">Capitella teleta</name>
    <name type="common">Polychaete worm</name>
    <dbReference type="NCBI Taxonomy" id="283909"/>
    <lineage>
        <taxon>Eukaryota</taxon>
        <taxon>Metazoa</taxon>
        <taxon>Spiralia</taxon>
        <taxon>Lophotrochozoa</taxon>
        <taxon>Annelida</taxon>
        <taxon>Polychaeta</taxon>
        <taxon>Sedentaria</taxon>
        <taxon>Scolecida</taxon>
        <taxon>Capitellidae</taxon>
        <taxon>Capitella</taxon>
    </lineage>
</organism>
<reference evidence="1 3" key="2">
    <citation type="journal article" date="2013" name="Nature">
        <title>Insights into bilaterian evolution from three spiralian genomes.</title>
        <authorList>
            <person name="Simakov O."/>
            <person name="Marletaz F."/>
            <person name="Cho S.J."/>
            <person name="Edsinger-Gonzales E."/>
            <person name="Havlak P."/>
            <person name="Hellsten U."/>
            <person name="Kuo D.H."/>
            <person name="Larsson T."/>
            <person name="Lv J."/>
            <person name="Arendt D."/>
            <person name="Savage R."/>
            <person name="Osoegawa K."/>
            <person name="de Jong P."/>
            <person name="Grimwood J."/>
            <person name="Chapman J.A."/>
            <person name="Shapiro H."/>
            <person name="Aerts A."/>
            <person name="Otillar R.P."/>
            <person name="Terry A.Y."/>
            <person name="Boore J.L."/>
            <person name="Grigoriev I.V."/>
            <person name="Lindberg D.R."/>
            <person name="Seaver E.C."/>
            <person name="Weisblat D.A."/>
            <person name="Putnam N.H."/>
            <person name="Rokhsar D.S."/>
        </authorList>
    </citation>
    <scope>NUCLEOTIDE SEQUENCE</scope>
    <source>
        <strain evidence="1 3">I ESC-2004</strain>
    </source>
</reference>
<dbReference type="EMBL" id="KB301531">
    <property type="protein sequence ID" value="ELU05430.1"/>
    <property type="molecule type" value="Genomic_DNA"/>
</dbReference>
<accession>R7UGT5</accession>
<evidence type="ECO:0000313" key="1">
    <source>
        <dbReference type="EMBL" id="ELU05430.1"/>
    </source>
</evidence>
<dbReference type="Proteomes" id="UP000014760">
    <property type="component" value="Unassembled WGS sequence"/>
</dbReference>
<evidence type="ECO:0000313" key="3">
    <source>
        <dbReference type="Proteomes" id="UP000014760"/>
    </source>
</evidence>
<name>R7UGT5_CAPTE</name>
<gene>
    <name evidence="1" type="ORF">CAPTEDRAFT_205484</name>
</gene>
<reference evidence="3" key="1">
    <citation type="submission" date="2012-12" db="EMBL/GenBank/DDBJ databases">
        <authorList>
            <person name="Hellsten U."/>
            <person name="Grimwood J."/>
            <person name="Chapman J.A."/>
            <person name="Shapiro H."/>
            <person name="Aerts A."/>
            <person name="Otillar R.P."/>
            <person name="Terry A.Y."/>
            <person name="Boore J.L."/>
            <person name="Simakov O."/>
            <person name="Marletaz F."/>
            <person name="Cho S.-J."/>
            <person name="Edsinger-Gonzales E."/>
            <person name="Havlak P."/>
            <person name="Kuo D.-H."/>
            <person name="Larsson T."/>
            <person name="Lv J."/>
            <person name="Arendt D."/>
            <person name="Savage R."/>
            <person name="Osoegawa K."/>
            <person name="de Jong P."/>
            <person name="Lindberg D.R."/>
            <person name="Seaver E.C."/>
            <person name="Weisblat D.A."/>
            <person name="Putnam N.H."/>
            <person name="Grigoriev I.V."/>
            <person name="Rokhsar D.S."/>
        </authorList>
    </citation>
    <scope>NUCLEOTIDE SEQUENCE</scope>
    <source>
        <strain evidence="3">I ESC-2004</strain>
    </source>
</reference>
<dbReference type="EMBL" id="AMQN01007847">
    <property type="status" value="NOT_ANNOTATED_CDS"/>
    <property type="molecule type" value="Genomic_DNA"/>
</dbReference>
<dbReference type="HOGENOM" id="CLU_1898201_0_0_1"/>
<dbReference type="EnsemblMetazoa" id="CapteT205484">
    <property type="protein sequence ID" value="CapteP205484"/>
    <property type="gene ID" value="CapteG205484"/>
</dbReference>
<reference evidence="2" key="3">
    <citation type="submission" date="2015-06" db="UniProtKB">
        <authorList>
            <consortium name="EnsemblMetazoa"/>
        </authorList>
    </citation>
    <scope>IDENTIFICATION</scope>
</reference>
<proteinExistence type="predicted"/>
<evidence type="ECO:0000313" key="2">
    <source>
        <dbReference type="EnsemblMetazoa" id="CapteP205484"/>
    </source>
</evidence>